<keyword evidence="3" id="KW-1185">Reference proteome</keyword>
<feature type="domain" description="N-acetyltransferase" evidence="1">
    <location>
        <begin position="1"/>
        <end position="77"/>
    </location>
</feature>
<dbReference type="Gene3D" id="3.40.630.30">
    <property type="match status" value="1"/>
</dbReference>
<proteinExistence type="predicted"/>
<dbReference type="EMBL" id="FNUT01000010">
    <property type="protein sequence ID" value="SEG60098.1"/>
    <property type="molecule type" value="Genomic_DNA"/>
</dbReference>
<dbReference type="Pfam" id="PF00583">
    <property type="entry name" value="Acetyltransf_1"/>
    <property type="match status" value="1"/>
</dbReference>
<evidence type="ECO:0000259" key="1">
    <source>
        <dbReference type="PROSITE" id="PS51186"/>
    </source>
</evidence>
<dbReference type="PANTHER" id="PTHR43415:SF3">
    <property type="entry name" value="GNAT-FAMILY ACETYLTRANSFERASE"/>
    <property type="match status" value="1"/>
</dbReference>
<dbReference type="AlphaFoldDB" id="A0A1H6BH68"/>
<dbReference type="GO" id="GO:0016747">
    <property type="term" value="F:acyltransferase activity, transferring groups other than amino-acyl groups"/>
    <property type="evidence" value="ECO:0007669"/>
    <property type="project" value="InterPro"/>
</dbReference>
<gene>
    <name evidence="2" type="ORF">SAMN05421877_110108</name>
</gene>
<dbReference type="InterPro" id="IPR000182">
    <property type="entry name" value="GNAT_dom"/>
</dbReference>
<evidence type="ECO:0000313" key="3">
    <source>
        <dbReference type="Proteomes" id="UP000236731"/>
    </source>
</evidence>
<organism evidence="2 3">
    <name type="scientific">Sphingobacterium lactis</name>
    <dbReference type="NCBI Taxonomy" id="797291"/>
    <lineage>
        <taxon>Bacteria</taxon>
        <taxon>Pseudomonadati</taxon>
        <taxon>Bacteroidota</taxon>
        <taxon>Sphingobacteriia</taxon>
        <taxon>Sphingobacteriales</taxon>
        <taxon>Sphingobacteriaceae</taxon>
        <taxon>Sphingobacterium</taxon>
    </lineage>
</organism>
<dbReference type="SUPFAM" id="SSF55729">
    <property type="entry name" value="Acyl-CoA N-acyltransferases (Nat)"/>
    <property type="match status" value="1"/>
</dbReference>
<dbReference type="PANTHER" id="PTHR43415">
    <property type="entry name" value="SPERMIDINE N(1)-ACETYLTRANSFERASE"/>
    <property type="match status" value="1"/>
</dbReference>
<dbReference type="Proteomes" id="UP000236731">
    <property type="component" value="Unassembled WGS sequence"/>
</dbReference>
<keyword evidence="2" id="KW-0808">Transferase</keyword>
<dbReference type="PROSITE" id="PS51186">
    <property type="entry name" value="GNAT"/>
    <property type="match status" value="1"/>
</dbReference>
<dbReference type="InterPro" id="IPR016181">
    <property type="entry name" value="Acyl_CoA_acyltransferase"/>
</dbReference>
<protein>
    <submittedName>
        <fullName evidence="2">Acetyltransferase (GNAT) family protein</fullName>
    </submittedName>
</protein>
<sequence length="80" mass="9727">MLIGEENLRNLGYGRMTLQALIEFARKQLHMDQLFLNVYHWNKAAISCYQQVGFQIIPFKKRYILFNEERWEVLRMQYIG</sequence>
<reference evidence="3" key="1">
    <citation type="submission" date="2016-10" db="EMBL/GenBank/DDBJ databases">
        <authorList>
            <person name="Varghese N."/>
            <person name="Submissions S."/>
        </authorList>
    </citation>
    <scope>NUCLEOTIDE SEQUENCE [LARGE SCALE GENOMIC DNA]</scope>
    <source>
        <strain evidence="3">DSM 22361</strain>
    </source>
</reference>
<accession>A0A1H6BH68</accession>
<evidence type="ECO:0000313" key="2">
    <source>
        <dbReference type="EMBL" id="SEG60098.1"/>
    </source>
</evidence>
<name>A0A1H6BH68_9SPHI</name>